<keyword evidence="7 11" id="KW-0132">Cell division</keyword>
<dbReference type="GO" id="GO:0051301">
    <property type="term" value="P:cell division"/>
    <property type="evidence" value="ECO:0007669"/>
    <property type="project" value="UniProtKB-KW"/>
</dbReference>
<comment type="function">
    <text evidence="11">Regulatory subunit of the condensin complex, a complex required for conversion of interphase chromatin into mitotic-like condense chromosomes.</text>
</comment>
<protein>
    <recommendedName>
        <fullName evidence="4 11">Condensin complex subunit 2</fullName>
    </recommendedName>
</protein>
<dbReference type="GO" id="GO:0007076">
    <property type="term" value="P:mitotic chromosome condensation"/>
    <property type="evidence" value="ECO:0007669"/>
    <property type="project" value="InterPro"/>
</dbReference>
<evidence type="ECO:0000256" key="3">
    <source>
        <dbReference type="ARBA" id="ARBA00009471"/>
    </source>
</evidence>
<dbReference type="Proteomes" id="UP000242877">
    <property type="component" value="Unassembled WGS sequence"/>
</dbReference>
<evidence type="ECO:0000256" key="9">
    <source>
        <dbReference type="ARBA" id="ARBA00023067"/>
    </source>
</evidence>
<evidence type="ECO:0000256" key="2">
    <source>
        <dbReference type="ARBA" id="ARBA00004496"/>
    </source>
</evidence>
<evidence type="ECO:0000256" key="8">
    <source>
        <dbReference type="ARBA" id="ARBA00022776"/>
    </source>
</evidence>
<comment type="subcellular location">
    <subcellularLocation>
        <location evidence="1">Chromosome</location>
    </subcellularLocation>
    <subcellularLocation>
        <location evidence="2">Cytoplasm</location>
    </subcellularLocation>
</comment>
<feature type="region of interest" description="Disordered" evidence="12">
    <location>
        <begin position="1"/>
        <end position="109"/>
    </location>
</feature>
<comment type="caution">
    <text evidence="13">The sequence shown here is derived from an EMBL/GenBank/DDBJ whole genome shotgun (WGS) entry which is preliminary data.</text>
</comment>
<feature type="region of interest" description="Disordered" evidence="12">
    <location>
        <begin position="766"/>
        <end position="794"/>
    </location>
</feature>
<dbReference type="GO" id="GO:0005737">
    <property type="term" value="C:cytoplasm"/>
    <property type="evidence" value="ECO:0007669"/>
    <property type="project" value="UniProtKB-SubCell"/>
</dbReference>
<reference evidence="13 14" key="1">
    <citation type="journal article" date="2016" name="Genome Biol. Evol.">
        <title>Divergent and convergent evolution of fungal pathogenicity.</title>
        <authorList>
            <person name="Shang Y."/>
            <person name="Xiao G."/>
            <person name="Zheng P."/>
            <person name="Cen K."/>
            <person name="Zhan S."/>
            <person name="Wang C."/>
        </authorList>
    </citation>
    <scope>NUCLEOTIDE SEQUENCE [LARGE SCALE GENOMIC DNA]</scope>
    <source>
        <strain evidence="13 14">ARSEF 7405</strain>
    </source>
</reference>
<dbReference type="GO" id="GO:0003682">
    <property type="term" value="F:chromatin binding"/>
    <property type="evidence" value="ECO:0007669"/>
    <property type="project" value="TreeGrafter"/>
</dbReference>
<dbReference type="EMBL" id="AZGZ01000007">
    <property type="protein sequence ID" value="KZZ94073.1"/>
    <property type="molecule type" value="Genomic_DNA"/>
</dbReference>
<dbReference type="OrthoDB" id="362021at2759"/>
<dbReference type="AlphaFoldDB" id="A0A162IIS8"/>
<name>A0A162IIS8_9EURO</name>
<dbReference type="PIRSF" id="PIRSF017126">
    <property type="entry name" value="Condensin_H"/>
    <property type="match status" value="1"/>
</dbReference>
<keyword evidence="6" id="KW-0963">Cytoplasm</keyword>
<organism evidence="13 14">
    <name type="scientific">Ascosphaera apis ARSEF 7405</name>
    <dbReference type="NCBI Taxonomy" id="392613"/>
    <lineage>
        <taxon>Eukaryota</taxon>
        <taxon>Fungi</taxon>
        <taxon>Dikarya</taxon>
        <taxon>Ascomycota</taxon>
        <taxon>Pezizomycotina</taxon>
        <taxon>Eurotiomycetes</taxon>
        <taxon>Eurotiomycetidae</taxon>
        <taxon>Onygenales</taxon>
        <taxon>Ascosphaeraceae</taxon>
        <taxon>Ascosphaera</taxon>
    </lineage>
</organism>
<evidence type="ECO:0000256" key="12">
    <source>
        <dbReference type="SAM" id="MobiDB-lite"/>
    </source>
</evidence>
<keyword evidence="8 11" id="KW-0498">Mitosis</keyword>
<feature type="compositionally biased region" description="Low complexity" evidence="12">
    <location>
        <begin position="45"/>
        <end position="57"/>
    </location>
</feature>
<keyword evidence="9 11" id="KW-0226">DNA condensation</keyword>
<dbReference type="GO" id="GO:0000796">
    <property type="term" value="C:condensin complex"/>
    <property type="evidence" value="ECO:0007669"/>
    <property type="project" value="InterPro"/>
</dbReference>
<dbReference type="VEuPathDB" id="FungiDB:AAP_02166"/>
<feature type="compositionally biased region" description="Polar residues" evidence="12">
    <location>
        <begin position="13"/>
        <end position="27"/>
    </location>
</feature>
<evidence type="ECO:0000256" key="10">
    <source>
        <dbReference type="ARBA" id="ARBA00023306"/>
    </source>
</evidence>
<gene>
    <name evidence="13" type="ORF">AAP_02166</name>
</gene>
<keyword evidence="14" id="KW-1185">Reference proteome</keyword>
<evidence type="ECO:0000313" key="14">
    <source>
        <dbReference type="Proteomes" id="UP000242877"/>
    </source>
</evidence>
<evidence type="ECO:0000313" key="13">
    <source>
        <dbReference type="EMBL" id="KZZ94073.1"/>
    </source>
</evidence>
<dbReference type="PANTHER" id="PTHR13108:SF9">
    <property type="entry name" value="CONDENSIN COMPLEX SUBUNIT 2"/>
    <property type="match status" value="1"/>
</dbReference>
<dbReference type="PANTHER" id="PTHR13108">
    <property type="entry name" value="CONDENSIN COMPLEX SUBUNIT 2"/>
    <property type="match status" value="1"/>
</dbReference>
<proteinExistence type="inferred from homology"/>
<feature type="region of interest" description="Disordered" evidence="12">
    <location>
        <begin position="194"/>
        <end position="236"/>
    </location>
</feature>
<dbReference type="Pfam" id="PF05786">
    <property type="entry name" value="Cnd2"/>
    <property type="match status" value="1"/>
</dbReference>
<keyword evidence="5" id="KW-0158">Chromosome</keyword>
<evidence type="ECO:0000256" key="1">
    <source>
        <dbReference type="ARBA" id="ARBA00004286"/>
    </source>
</evidence>
<feature type="region of interest" description="Disordered" evidence="12">
    <location>
        <begin position="295"/>
        <end position="328"/>
    </location>
</feature>
<evidence type="ECO:0000256" key="6">
    <source>
        <dbReference type="ARBA" id="ARBA00022490"/>
    </source>
</evidence>
<sequence length="878" mass="94684">MPRVAHNPRLSLGRSSNSKQNTPQSNAPIKLPLNDDAGERSARLQSRQAQQDQQMNQIKAAAKTPLPPRRKSGIYMSGAPNTPSGAASRRASGVHNAGSKGGLDVSGNAVTPMKRVPILANFEEWMKMATDNKINANNSWNFALIDYFHDMSLLKEGDSVNFQKASCTLDGCVKIYTSRVDSVATETGKLLSGLASSNTGKKGRGGEDEEDDDDEGEEGEDGEGEGGKRKARKRTRVHEATLAPSFSALQLKRFELELAVDPLFKKASADFDEGGAKGLLLNNLSIDGEGRIVFDSSDDAVDTPKQEATEGEEGEAQDKENQPPKPNYETVDIDISSLARKFFPDPEILSDQTICPSLQDFDLGDPNGSLDIPFLRSDDWKNETQSDAGAGFADPSGILLDDDMASGFDHDDDATITGLDMGGDIGFGQGGEVWAREAALEGGGHSLIGVADENGGDGTIIGHDENDPYAMTMALGNMSAAQEQESILSYFDNALKKNWQGPEHWKIKKIKDANTTINSTAAAKAKRKEKEAFEINFADDLDPAAAALIYTPAASNTAISMPKTQWKTKGRNLLPDDKHFNSRQLLRLFLKPRARMGYGARRRANGVSQLPNSTTIDENYWAQQKNPADVSQEEGAPGAYDANFFADDDGLAFPEGLPDDDDDNVPFADAAENLSSGDATVGGASGLATLLSQTGVPESQGFGSQLVTQGGRRVRPDYVAYAKTAKKVDVRKLKDTMWKGMGEKLPESKEYDSAAKDAAIAREEELDRQKENEALNPTAPPESDGGEGKTQDDLDTSSLRFTSVMNDLKSSYNEPALKDISTSYCFICLLHLANEKGLVLSNKLENKGGIEGWTDGAGGLDEIFVARDKGAIIEEVEL</sequence>
<evidence type="ECO:0000256" key="5">
    <source>
        <dbReference type="ARBA" id="ARBA00022454"/>
    </source>
</evidence>
<comment type="similarity">
    <text evidence="3 11">Belongs to the CND2 (condensin subunit 2) family.</text>
</comment>
<dbReference type="InterPro" id="IPR022816">
    <property type="entry name" value="Condensin_barren_su2"/>
</dbReference>
<feature type="compositionally biased region" description="Acidic residues" evidence="12">
    <location>
        <begin position="207"/>
        <end position="224"/>
    </location>
</feature>
<evidence type="ECO:0000256" key="4">
    <source>
        <dbReference type="ARBA" id="ARBA00016065"/>
    </source>
</evidence>
<keyword evidence="10 11" id="KW-0131">Cell cycle</keyword>
<evidence type="ECO:0000256" key="7">
    <source>
        <dbReference type="ARBA" id="ARBA00022618"/>
    </source>
</evidence>
<evidence type="ECO:0000256" key="11">
    <source>
        <dbReference type="PIRNR" id="PIRNR017126"/>
    </source>
</evidence>
<accession>A0A162IIS8</accession>